<name>A0A314LE20_NICAT</name>
<dbReference type="EMBL" id="MJEQ01000060">
    <property type="protein sequence ID" value="OIT40000.1"/>
    <property type="molecule type" value="Genomic_DNA"/>
</dbReference>
<proteinExistence type="predicted"/>
<reference evidence="1" key="1">
    <citation type="submission" date="2016-11" db="EMBL/GenBank/DDBJ databases">
        <title>The genome of Nicotiana attenuata.</title>
        <authorList>
            <person name="Xu S."/>
            <person name="Brockmoeller T."/>
            <person name="Gaquerel E."/>
            <person name="Navarro A."/>
            <person name="Kuhl H."/>
            <person name="Gase K."/>
            <person name="Ling Z."/>
            <person name="Zhou W."/>
            <person name="Kreitzer C."/>
            <person name="Stanke M."/>
            <person name="Tang H."/>
            <person name="Lyons E."/>
            <person name="Pandey P."/>
            <person name="Pandey S.P."/>
            <person name="Timmermann B."/>
            <person name="Baldwin I.T."/>
        </authorList>
    </citation>
    <scope>NUCLEOTIDE SEQUENCE [LARGE SCALE GENOMIC DNA]</scope>
    <source>
        <strain evidence="1">UT</strain>
    </source>
</reference>
<organism evidence="1 2">
    <name type="scientific">Nicotiana attenuata</name>
    <name type="common">Coyote tobacco</name>
    <dbReference type="NCBI Taxonomy" id="49451"/>
    <lineage>
        <taxon>Eukaryota</taxon>
        <taxon>Viridiplantae</taxon>
        <taxon>Streptophyta</taxon>
        <taxon>Embryophyta</taxon>
        <taxon>Tracheophyta</taxon>
        <taxon>Spermatophyta</taxon>
        <taxon>Magnoliopsida</taxon>
        <taxon>eudicotyledons</taxon>
        <taxon>Gunneridae</taxon>
        <taxon>Pentapetalae</taxon>
        <taxon>asterids</taxon>
        <taxon>lamiids</taxon>
        <taxon>Solanales</taxon>
        <taxon>Solanaceae</taxon>
        <taxon>Nicotianoideae</taxon>
        <taxon>Nicotianeae</taxon>
        <taxon>Nicotiana</taxon>
    </lineage>
</organism>
<gene>
    <name evidence="1" type="ORF">A4A49_59285</name>
</gene>
<sequence length="105" mass="11819">MECRYLLQQLGYPPVIHTYREKNYVAHTLAQNGASSNVPDQTTIFTQPPTFLLPQLLANQQGDAYPRAVKISGSDNLSYSDHSNDHLFDYSFCNVLQRAPCNVTV</sequence>
<protein>
    <recommendedName>
        <fullName evidence="3">RNase H type-1 domain-containing protein</fullName>
    </recommendedName>
</protein>
<evidence type="ECO:0008006" key="3">
    <source>
        <dbReference type="Google" id="ProtNLM"/>
    </source>
</evidence>
<keyword evidence="2" id="KW-1185">Reference proteome</keyword>
<dbReference type="Proteomes" id="UP000187609">
    <property type="component" value="Unassembled WGS sequence"/>
</dbReference>
<evidence type="ECO:0000313" key="2">
    <source>
        <dbReference type="Proteomes" id="UP000187609"/>
    </source>
</evidence>
<comment type="caution">
    <text evidence="1">The sequence shown here is derived from an EMBL/GenBank/DDBJ whole genome shotgun (WGS) entry which is preliminary data.</text>
</comment>
<dbReference type="AlphaFoldDB" id="A0A314LE20"/>
<dbReference type="Gramene" id="OIT40000">
    <property type="protein sequence ID" value="OIT40000"/>
    <property type="gene ID" value="A4A49_59285"/>
</dbReference>
<accession>A0A314LE20</accession>
<evidence type="ECO:0000313" key="1">
    <source>
        <dbReference type="EMBL" id="OIT40000.1"/>
    </source>
</evidence>